<dbReference type="GO" id="GO:0045892">
    <property type="term" value="P:negative regulation of DNA-templated transcription"/>
    <property type="evidence" value="ECO:0007669"/>
    <property type="project" value="TreeGrafter"/>
</dbReference>
<dbReference type="Proteomes" id="UP000530928">
    <property type="component" value="Unassembled WGS sequence"/>
</dbReference>
<evidence type="ECO:0000259" key="5">
    <source>
        <dbReference type="PROSITE" id="PS51078"/>
    </source>
</evidence>
<evidence type="ECO:0000256" key="3">
    <source>
        <dbReference type="ARBA" id="ARBA00023163"/>
    </source>
</evidence>
<dbReference type="Pfam" id="PF09339">
    <property type="entry name" value="HTH_IclR"/>
    <property type="match status" value="1"/>
</dbReference>
<keyword evidence="1" id="KW-0805">Transcription regulation</keyword>
<evidence type="ECO:0000256" key="2">
    <source>
        <dbReference type="ARBA" id="ARBA00023125"/>
    </source>
</evidence>
<proteinExistence type="predicted"/>
<dbReference type="InterPro" id="IPR029016">
    <property type="entry name" value="GAF-like_dom_sf"/>
</dbReference>
<evidence type="ECO:0000259" key="4">
    <source>
        <dbReference type="PROSITE" id="PS51077"/>
    </source>
</evidence>
<protein>
    <submittedName>
        <fullName evidence="6">IclR family acetate operon transcriptional repressor</fullName>
    </submittedName>
</protein>
<name>A0A7W0HPU9_9ACTN</name>
<dbReference type="PROSITE" id="PS51077">
    <property type="entry name" value="HTH_ICLR"/>
    <property type="match status" value="1"/>
</dbReference>
<evidence type="ECO:0000313" key="6">
    <source>
        <dbReference type="EMBL" id="MBA2891264.1"/>
    </source>
</evidence>
<dbReference type="Pfam" id="PF01614">
    <property type="entry name" value="IclR_C"/>
    <property type="match status" value="1"/>
</dbReference>
<keyword evidence="7" id="KW-1185">Reference proteome</keyword>
<dbReference type="SMART" id="SM00346">
    <property type="entry name" value="HTH_ICLR"/>
    <property type="match status" value="1"/>
</dbReference>
<dbReference type="GO" id="GO:0003677">
    <property type="term" value="F:DNA binding"/>
    <property type="evidence" value="ECO:0007669"/>
    <property type="project" value="UniProtKB-KW"/>
</dbReference>
<sequence>MQPLVRALQVMGALARVECGLTLQDLSTAISVPIASVHRLLPTLEEEGFVARSPSNRRYFIGPAATTAGFGQTGRHTLLGVAYDHLRELARAAGHAVVVAENYGGRAVCTARLDPLGVRGAGVSTSAQVGARLPWHASAAARTLLLDLDRHEVWRLLSGWEFNRYTARTPATVEAVWAHLEETRKHGYGVGFDEWESGIWTLSVPVRDGARTLTATVTVAGHASQVAEPSVRAGIRDLTIETAAVIAAELGYSDDRRRWPAADLKEEDVHADTG</sequence>
<dbReference type="InterPro" id="IPR050707">
    <property type="entry name" value="HTH_MetabolicPath_Reg"/>
</dbReference>
<feature type="domain" description="IclR-ED" evidence="5">
    <location>
        <begin position="64"/>
        <end position="252"/>
    </location>
</feature>
<dbReference type="Gene3D" id="1.10.10.10">
    <property type="entry name" value="Winged helix-like DNA-binding domain superfamily/Winged helix DNA-binding domain"/>
    <property type="match status" value="1"/>
</dbReference>
<gene>
    <name evidence="6" type="ORF">HNR30_002605</name>
</gene>
<dbReference type="Gene3D" id="3.30.450.40">
    <property type="match status" value="1"/>
</dbReference>
<dbReference type="InterPro" id="IPR005471">
    <property type="entry name" value="Tscrpt_reg_IclR_N"/>
</dbReference>
<keyword evidence="2" id="KW-0238">DNA-binding</keyword>
<organism evidence="6 7">
    <name type="scientific">Nonomuraea soli</name>
    <dbReference type="NCBI Taxonomy" id="1032476"/>
    <lineage>
        <taxon>Bacteria</taxon>
        <taxon>Bacillati</taxon>
        <taxon>Actinomycetota</taxon>
        <taxon>Actinomycetes</taxon>
        <taxon>Streptosporangiales</taxon>
        <taxon>Streptosporangiaceae</taxon>
        <taxon>Nonomuraea</taxon>
    </lineage>
</organism>
<evidence type="ECO:0000256" key="1">
    <source>
        <dbReference type="ARBA" id="ARBA00023015"/>
    </source>
</evidence>
<dbReference type="PANTHER" id="PTHR30136:SF35">
    <property type="entry name" value="HTH-TYPE TRANSCRIPTIONAL REGULATOR RV1719"/>
    <property type="match status" value="1"/>
</dbReference>
<dbReference type="InterPro" id="IPR036390">
    <property type="entry name" value="WH_DNA-bd_sf"/>
</dbReference>
<dbReference type="SUPFAM" id="SSF55781">
    <property type="entry name" value="GAF domain-like"/>
    <property type="match status" value="1"/>
</dbReference>
<dbReference type="SUPFAM" id="SSF46785">
    <property type="entry name" value="Winged helix' DNA-binding domain"/>
    <property type="match status" value="1"/>
</dbReference>
<dbReference type="RefSeq" id="WP_181610084.1">
    <property type="nucleotide sequence ID" value="NZ_BAABAM010000002.1"/>
</dbReference>
<reference evidence="6 7" key="1">
    <citation type="submission" date="2020-07" db="EMBL/GenBank/DDBJ databases">
        <title>Genomic Encyclopedia of Type Strains, Phase IV (KMG-IV): sequencing the most valuable type-strain genomes for metagenomic binning, comparative biology and taxonomic classification.</title>
        <authorList>
            <person name="Goeker M."/>
        </authorList>
    </citation>
    <scope>NUCLEOTIDE SEQUENCE [LARGE SCALE GENOMIC DNA]</scope>
    <source>
        <strain evidence="6 7">DSM 45533</strain>
    </source>
</reference>
<dbReference type="InterPro" id="IPR036388">
    <property type="entry name" value="WH-like_DNA-bd_sf"/>
</dbReference>
<accession>A0A7W0HPU9</accession>
<keyword evidence="3" id="KW-0804">Transcription</keyword>
<evidence type="ECO:0000313" key="7">
    <source>
        <dbReference type="Proteomes" id="UP000530928"/>
    </source>
</evidence>
<dbReference type="PROSITE" id="PS51078">
    <property type="entry name" value="ICLR_ED"/>
    <property type="match status" value="1"/>
</dbReference>
<comment type="caution">
    <text evidence="6">The sequence shown here is derived from an EMBL/GenBank/DDBJ whole genome shotgun (WGS) entry which is preliminary data.</text>
</comment>
<dbReference type="AlphaFoldDB" id="A0A7W0HPU9"/>
<feature type="domain" description="HTH iclR-type" evidence="4">
    <location>
        <begin position="1"/>
        <end position="63"/>
    </location>
</feature>
<dbReference type="PANTHER" id="PTHR30136">
    <property type="entry name" value="HELIX-TURN-HELIX TRANSCRIPTIONAL REGULATOR, ICLR FAMILY"/>
    <property type="match status" value="1"/>
</dbReference>
<dbReference type="EMBL" id="JACDUR010000003">
    <property type="protein sequence ID" value="MBA2891264.1"/>
    <property type="molecule type" value="Genomic_DNA"/>
</dbReference>
<dbReference type="GO" id="GO:0003700">
    <property type="term" value="F:DNA-binding transcription factor activity"/>
    <property type="evidence" value="ECO:0007669"/>
    <property type="project" value="TreeGrafter"/>
</dbReference>
<dbReference type="InterPro" id="IPR014757">
    <property type="entry name" value="Tscrpt_reg_IclR_C"/>
</dbReference>